<dbReference type="RefSeq" id="WP_272168005.1">
    <property type="nucleotide sequence ID" value="NZ_JAQOSL010000001.1"/>
</dbReference>
<sequence>MHLSGALLLLTFLVPPAWALDAYGAAPANDPSADVPPFMILLALVSIGVIFHVTVQIPSGLLGTWLGRNRTAAVSYVLVLAVAGVLTSVLLWAVVEVGRVAHVFPLWADLMARGSVAMASYVWLSHHVLTRPARRPEGRAAVS</sequence>
<accession>A0ABW1B0J1</accession>
<keyword evidence="4" id="KW-1185">Reference proteome</keyword>
<reference evidence="4" key="1">
    <citation type="journal article" date="2019" name="Int. J. Syst. Evol. Microbiol.">
        <title>The Global Catalogue of Microorganisms (GCM) 10K type strain sequencing project: providing services to taxonomists for standard genome sequencing and annotation.</title>
        <authorList>
            <consortium name="The Broad Institute Genomics Platform"/>
            <consortium name="The Broad Institute Genome Sequencing Center for Infectious Disease"/>
            <person name="Wu L."/>
            <person name="Ma J."/>
        </authorList>
    </citation>
    <scope>NUCLEOTIDE SEQUENCE [LARGE SCALE GENOMIC DNA]</scope>
    <source>
        <strain evidence="4">JCM 9918</strain>
    </source>
</reference>
<evidence type="ECO:0000256" key="2">
    <source>
        <dbReference type="SAM" id="SignalP"/>
    </source>
</evidence>
<keyword evidence="1" id="KW-0472">Membrane</keyword>
<feature type="transmembrane region" description="Helical" evidence="1">
    <location>
        <begin position="106"/>
        <end position="124"/>
    </location>
</feature>
<name>A0ABW1B0J1_9ACTN</name>
<gene>
    <name evidence="3" type="ORF">ACFQGO_03840</name>
</gene>
<evidence type="ECO:0000256" key="1">
    <source>
        <dbReference type="SAM" id="Phobius"/>
    </source>
</evidence>
<feature type="chain" id="PRO_5045850100" evidence="2">
    <location>
        <begin position="20"/>
        <end position="143"/>
    </location>
</feature>
<keyword evidence="1" id="KW-1133">Transmembrane helix</keyword>
<keyword evidence="1" id="KW-0812">Transmembrane</keyword>
<proteinExistence type="predicted"/>
<comment type="caution">
    <text evidence="3">The sequence shown here is derived from an EMBL/GenBank/DDBJ whole genome shotgun (WGS) entry which is preliminary data.</text>
</comment>
<dbReference type="EMBL" id="JBHSNZ010000002">
    <property type="protein sequence ID" value="MFC5806645.1"/>
    <property type="molecule type" value="Genomic_DNA"/>
</dbReference>
<feature type="signal peptide" evidence="2">
    <location>
        <begin position="1"/>
        <end position="19"/>
    </location>
</feature>
<evidence type="ECO:0000313" key="3">
    <source>
        <dbReference type="EMBL" id="MFC5806645.1"/>
    </source>
</evidence>
<organism evidence="3 4">
    <name type="scientific">Streptomyces heilongjiangensis</name>
    <dbReference type="NCBI Taxonomy" id="945052"/>
    <lineage>
        <taxon>Bacteria</taxon>
        <taxon>Bacillati</taxon>
        <taxon>Actinomycetota</taxon>
        <taxon>Actinomycetes</taxon>
        <taxon>Kitasatosporales</taxon>
        <taxon>Streptomycetaceae</taxon>
        <taxon>Streptomyces</taxon>
    </lineage>
</organism>
<protein>
    <submittedName>
        <fullName evidence="3">Uncharacterized protein</fullName>
    </submittedName>
</protein>
<evidence type="ECO:0000313" key="4">
    <source>
        <dbReference type="Proteomes" id="UP001596112"/>
    </source>
</evidence>
<dbReference type="Proteomes" id="UP001596112">
    <property type="component" value="Unassembled WGS sequence"/>
</dbReference>
<keyword evidence="2" id="KW-0732">Signal</keyword>
<feature type="transmembrane region" description="Helical" evidence="1">
    <location>
        <begin position="35"/>
        <end position="55"/>
    </location>
</feature>
<feature type="transmembrane region" description="Helical" evidence="1">
    <location>
        <begin position="76"/>
        <end position="94"/>
    </location>
</feature>